<sequence>MELTVKELFHEAILYDVPHMAHAVYYAVEKGFVQWEDPESRIPYGELDHGEIIRMRDENWLRMCTVKLFVVEMGGKRYAVYLAGKEGEVKALHRKIYGEVARRVRDVSGKMDASVYCEETEVWQSFREFKQQVVEFPCFVGEM</sequence>
<protein>
    <submittedName>
        <fullName evidence="1">Uncharacterized protein</fullName>
    </submittedName>
</protein>
<name>A0ABW0TUL3_9BACL</name>
<organism evidence="1 2">
    <name type="scientific">Sporosarcina koreensis</name>
    <dbReference type="NCBI Taxonomy" id="334735"/>
    <lineage>
        <taxon>Bacteria</taxon>
        <taxon>Bacillati</taxon>
        <taxon>Bacillota</taxon>
        <taxon>Bacilli</taxon>
        <taxon>Bacillales</taxon>
        <taxon>Caryophanaceae</taxon>
        <taxon>Sporosarcina</taxon>
    </lineage>
</organism>
<accession>A0ABW0TUL3</accession>
<proteinExistence type="predicted"/>
<dbReference type="EMBL" id="JBHSNP010000010">
    <property type="protein sequence ID" value="MFC5602697.1"/>
    <property type="molecule type" value="Genomic_DNA"/>
</dbReference>
<gene>
    <name evidence="1" type="ORF">ACFPTP_05650</name>
</gene>
<dbReference type="RefSeq" id="WP_381442875.1">
    <property type="nucleotide sequence ID" value="NZ_JBHSNP010000010.1"/>
</dbReference>
<keyword evidence="2" id="KW-1185">Reference proteome</keyword>
<comment type="caution">
    <text evidence="1">The sequence shown here is derived from an EMBL/GenBank/DDBJ whole genome shotgun (WGS) entry which is preliminary data.</text>
</comment>
<evidence type="ECO:0000313" key="1">
    <source>
        <dbReference type="EMBL" id="MFC5602697.1"/>
    </source>
</evidence>
<reference evidence="2" key="1">
    <citation type="journal article" date="2019" name="Int. J. Syst. Evol. Microbiol.">
        <title>The Global Catalogue of Microorganisms (GCM) 10K type strain sequencing project: providing services to taxonomists for standard genome sequencing and annotation.</title>
        <authorList>
            <consortium name="The Broad Institute Genomics Platform"/>
            <consortium name="The Broad Institute Genome Sequencing Center for Infectious Disease"/>
            <person name="Wu L."/>
            <person name="Ma J."/>
        </authorList>
    </citation>
    <scope>NUCLEOTIDE SEQUENCE [LARGE SCALE GENOMIC DNA]</scope>
    <source>
        <strain evidence="2">KACC 11299</strain>
    </source>
</reference>
<evidence type="ECO:0000313" key="2">
    <source>
        <dbReference type="Proteomes" id="UP001596071"/>
    </source>
</evidence>
<dbReference type="Proteomes" id="UP001596071">
    <property type="component" value="Unassembled WGS sequence"/>
</dbReference>